<keyword evidence="1" id="KW-0472">Membrane</keyword>
<evidence type="ECO:0000313" key="3">
    <source>
        <dbReference type="EMBL" id="QEV19785.1"/>
    </source>
</evidence>
<feature type="transmembrane region" description="Helical" evidence="1">
    <location>
        <begin position="109"/>
        <end position="132"/>
    </location>
</feature>
<feature type="transmembrane region" description="Helical" evidence="1">
    <location>
        <begin position="57"/>
        <end position="78"/>
    </location>
</feature>
<reference evidence="3 4" key="1">
    <citation type="submission" date="2017-09" db="EMBL/GenBank/DDBJ databases">
        <authorList>
            <person name="Lee N."/>
            <person name="Cho B.-K."/>
        </authorList>
    </citation>
    <scope>NUCLEOTIDE SEQUENCE [LARGE SCALE GENOMIC DNA]</scope>
    <source>
        <strain evidence="3 4">ATCC 12461</strain>
    </source>
</reference>
<keyword evidence="1" id="KW-1133">Transmembrane helix</keyword>
<dbReference type="Proteomes" id="UP000326553">
    <property type="component" value="Chromosome"/>
</dbReference>
<keyword evidence="1" id="KW-0812">Transmembrane</keyword>
<feature type="transmembrane region" description="Helical" evidence="1">
    <location>
        <begin position="241"/>
        <end position="262"/>
    </location>
</feature>
<protein>
    <submittedName>
        <fullName evidence="3">DUF4328 domain-containing protein</fullName>
    </submittedName>
</protein>
<dbReference type="InterPro" id="IPR025565">
    <property type="entry name" value="DUF4328"/>
</dbReference>
<organism evidence="3 4">
    <name type="scientific">Streptomyces alboniger</name>
    <dbReference type="NCBI Taxonomy" id="132473"/>
    <lineage>
        <taxon>Bacteria</taxon>
        <taxon>Bacillati</taxon>
        <taxon>Actinomycetota</taxon>
        <taxon>Actinomycetes</taxon>
        <taxon>Kitasatosporales</taxon>
        <taxon>Streptomycetaceae</taxon>
        <taxon>Streptomyces</taxon>
        <taxon>Streptomyces aurantiacus group</taxon>
    </lineage>
</organism>
<evidence type="ECO:0000313" key="4">
    <source>
        <dbReference type="Proteomes" id="UP000326553"/>
    </source>
</evidence>
<accession>A0A5J6HSQ9</accession>
<keyword evidence="4" id="KW-1185">Reference proteome</keyword>
<dbReference type="OrthoDB" id="4174975at2"/>
<name>A0A5J6HSQ9_STRAD</name>
<dbReference type="Pfam" id="PF14219">
    <property type="entry name" value="DUF4328"/>
    <property type="match status" value="1"/>
</dbReference>
<evidence type="ECO:0000259" key="2">
    <source>
        <dbReference type="Pfam" id="PF14219"/>
    </source>
</evidence>
<evidence type="ECO:0000256" key="1">
    <source>
        <dbReference type="SAM" id="Phobius"/>
    </source>
</evidence>
<proteinExistence type="predicted"/>
<gene>
    <name evidence="3" type="ORF">CP975_21765</name>
</gene>
<dbReference type="EMBL" id="CP023695">
    <property type="protein sequence ID" value="QEV19785.1"/>
    <property type="molecule type" value="Genomic_DNA"/>
</dbReference>
<feature type="domain" description="DUF4328" evidence="2">
    <location>
        <begin position="100"/>
        <end position="264"/>
    </location>
</feature>
<dbReference type="KEGG" id="salw:CP975_21765"/>
<sequence length="287" mass="30728">MLCTSCQLNTASTPEGLCGVCVQASAAVPPPPPAPQPGPSGAAMVGGKPAWLRSPVALGRAAVVVLGLVIAADLYSLWAGTVMLDVMGDLVAGEFGADMERRAENADKIYGTTGGAQLITLLAGCVGFLLWFHRVRVNAEVFEPHIHRMKRGWTVGGWFVPVVNFWFPRRIAVDIWDASSLRPAAPEHMTPFGPVTDRGPHTLINAWWTLWIANLFAGRWATQSYWKAEEAEEVKSAVGNMMFSDGLDIAAAVLAIVVVLRITRMQDLRARSGPPLAPPVPGPVTTA</sequence>
<dbReference type="AlphaFoldDB" id="A0A5J6HSQ9"/>
<feature type="transmembrane region" description="Helical" evidence="1">
    <location>
        <begin position="203"/>
        <end position="221"/>
    </location>
</feature>